<dbReference type="InterPro" id="IPR012337">
    <property type="entry name" value="RNaseH-like_sf"/>
</dbReference>
<evidence type="ECO:0000313" key="6">
    <source>
        <dbReference type="Proteomes" id="UP000436088"/>
    </source>
</evidence>
<gene>
    <name evidence="5" type="ORF">F3Y22_tig00110307pilonHSYRG00083</name>
</gene>
<dbReference type="Pfam" id="PF07727">
    <property type="entry name" value="RVT_2"/>
    <property type="match status" value="1"/>
</dbReference>
<keyword evidence="2" id="KW-0378">Hydrolase</keyword>
<dbReference type="GO" id="GO:0016787">
    <property type="term" value="F:hydrolase activity"/>
    <property type="evidence" value="ECO:0007669"/>
    <property type="project" value="UniProtKB-KW"/>
</dbReference>
<dbReference type="InterPro" id="IPR013103">
    <property type="entry name" value="RVT_2"/>
</dbReference>
<dbReference type="PROSITE" id="PS50994">
    <property type="entry name" value="INTEGRASE"/>
    <property type="match status" value="1"/>
</dbReference>
<keyword evidence="6" id="KW-1185">Reference proteome</keyword>
<comment type="caution">
    <text evidence="5">The sequence shown here is derived from an EMBL/GenBank/DDBJ whole genome shotgun (WGS) entry which is preliminary data.</text>
</comment>
<organism evidence="5 6">
    <name type="scientific">Hibiscus syriacus</name>
    <name type="common">Rose of Sharon</name>
    <dbReference type="NCBI Taxonomy" id="106335"/>
    <lineage>
        <taxon>Eukaryota</taxon>
        <taxon>Viridiplantae</taxon>
        <taxon>Streptophyta</taxon>
        <taxon>Embryophyta</taxon>
        <taxon>Tracheophyta</taxon>
        <taxon>Spermatophyta</taxon>
        <taxon>Magnoliopsida</taxon>
        <taxon>eudicotyledons</taxon>
        <taxon>Gunneridae</taxon>
        <taxon>Pentapetalae</taxon>
        <taxon>rosids</taxon>
        <taxon>malvids</taxon>
        <taxon>Malvales</taxon>
        <taxon>Malvaceae</taxon>
        <taxon>Malvoideae</taxon>
        <taxon>Hibiscus</taxon>
    </lineage>
</organism>
<evidence type="ECO:0000256" key="2">
    <source>
        <dbReference type="ARBA" id="ARBA00022801"/>
    </source>
</evidence>
<feature type="compositionally biased region" description="Polar residues" evidence="3">
    <location>
        <begin position="321"/>
        <end position="334"/>
    </location>
</feature>
<feature type="domain" description="Integrase catalytic" evidence="4">
    <location>
        <begin position="87"/>
        <end position="259"/>
    </location>
</feature>
<dbReference type="SUPFAM" id="SSF53098">
    <property type="entry name" value="Ribonuclease H-like"/>
    <property type="match status" value="1"/>
</dbReference>
<proteinExistence type="predicted"/>
<evidence type="ECO:0000256" key="3">
    <source>
        <dbReference type="SAM" id="MobiDB-lite"/>
    </source>
</evidence>
<dbReference type="GO" id="GO:0003676">
    <property type="term" value="F:nucleic acid binding"/>
    <property type="evidence" value="ECO:0007669"/>
    <property type="project" value="InterPro"/>
</dbReference>
<dbReference type="PANTHER" id="PTHR42648">
    <property type="entry name" value="TRANSPOSASE, PUTATIVE-RELATED"/>
    <property type="match status" value="1"/>
</dbReference>
<evidence type="ECO:0000256" key="1">
    <source>
        <dbReference type="ARBA" id="ARBA00022723"/>
    </source>
</evidence>
<accession>A0A6A3B6V3</accession>
<dbReference type="InterPro" id="IPR039537">
    <property type="entry name" value="Retrotran_Ty1/copia-like"/>
</dbReference>
<evidence type="ECO:0000259" key="4">
    <source>
        <dbReference type="PROSITE" id="PS50994"/>
    </source>
</evidence>
<dbReference type="InterPro" id="IPR036397">
    <property type="entry name" value="RNaseH_sf"/>
</dbReference>
<dbReference type="InterPro" id="IPR043502">
    <property type="entry name" value="DNA/RNA_pol_sf"/>
</dbReference>
<dbReference type="EMBL" id="VEPZ02000923">
    <property type="protein sequence ID" value="KAE8711005.1"/>
    <property type="molecule type" value="Genomic_DNA"/>
</dbReference>
<dbReference type="SUPFAM" id="SSF56672">
    <property type="entry name" value="DNA/RNA polymerases"/>
    <property type="match status" value="1"/>
</dbReference>
<reference evidence="5" key="1">
    <citation type="submission" date="2019-09" db="EMBL/GenBank/DDBJ databases">
        <title>Draft genome information of white flower Hibiscus syriacus.</title>
        <authorList>
            <person name="Kim Y.-M."/>
        </authorList>
    </citation>
    <scope>NUCLEOTIDE SEQUENCE [LARGE SCALE GENOMIC DNA]</scope>
    <source>
        <strain evidence="5">YM2019G1</strain>
    </source>
</reference>
<dbReference type="Proteomes" id="UP000436088">
    <property type="component" value="Unassembled WGS sequence"/>
</dbReference>
<name>A0A6A3B6V3_HIBSY</name>
<dbReference type="GO" id="GO:0046872">
    <property type="term" value="F:metal ion binding"/>
    <property type="evidence" value="ECO:0007669"/>
    <property type="project" value="UniProtKB-KW"/>
</dbReference>
<protein>
    <recommendedName>
        <fullName evidence="4">Integrase catalytic domain-containing protein</fullName>
    </recommendedName>
</protein>
<keyword evidence="1" id="KW-0479">Metal-binding</keyword>
<evidence type="ECO:0000313" key="5">
    <source>
        <dbReference type="EMBL" id="KAE8711005.1"/>
    </source>
</evidence>
<sequence length="505" mass="56915">MQSLHPISEPTFVVKAHSGTNTHKNIPLCSHCNILGHTKERCYKLIGYPPGYNSKNWYSSNSFLGKGSQVIHTNYVVSQQGSSTVTEAFTPEQCQQLIVMLTSQLQIASSLDIPTTSINISIQGPSSSDWERSTWVYLLQHKSDVSTIIHVFISMIKKQFDLDIKSFRSDNAPELNFTELFANLGIIHQFSYVETPQQNSVVERKHQHLVDVARALYFQSKVPIKFWGDCLLTATYLINRLSSPVLNNKYPYEVLYGHLPDYSRLRAFGCLCFVSTLKSQQDKFSTLAFPVVFLGYSPDFFLPRVVHDMVDASHVHKIEQASLTGPTTDSNDSVSHGPADAHNDDFSEPIASNDDASLHIDHVSPSFYHQAVKSPTWRNAMDDELRAMENLETWTIVPLPDGKKHVNCKLVYRVKYNADGSVDRCKARLVAKGFQQVEGIDYMDTFSPVAKMTSFRALFSLEATCNWNLLQLDVNNAFLNGILDEEVYMKLSLGYKSELKGSNMV</sequence>
<dbReference type="Gene3D" id="3.30.420.10">
    <property type="entry name" value="Ribonuclease H-like superfamily/Ribonuclease H"/>
    <property type="match status" value="1"/>
</dbReference>
<feature type="region of interest" description="Disordered" evidence="3">
    <location>
        <begin position="321"/>
        <end position="345"/>
    </location>
</feature>
<dbReference type="PANTHER" id="PTHR42648:SF31">
    <property type="entry name" value="RNA-DIRECTED DNA POLYMERASE"/>
    <property type="match status" value="1"/>
</dbReference>
<dbReference type="AlphaFoldDB" id="A0A6A3B6V3"/>
<dbReference type="InterPro" id="IPR001584">
    <property type="entry name" value="Integrase_cat-core"/>
</dbReference>
<dbReference type="GO" id="GO:0015074">
    <property type="term" value="P:DNA integration"/>
    <property type="evidence" value="ECO:0007669"/>
    <property type="project" value="InterPro"/>
</dbReference>